<accession>A0A2K2DE35</accession>
<dbReference type="Proteomes" id="UP000008810">
    <property type="component" value="Chromosome 2"/>
</dbReference>
<organism evidence="1">
    <name type="scientific">Brachypodium distachyon</name>
    <name type="common">Purple false brome</name>
    <name type="synonym">Trachynia distachya</name>
    <dbReference type="NCBI Taxonomy" id="15368"/>
    <lineage>
        <taxon>Eukaryota</taxon>
        <taxon>Viridiplantae</taxon>
        <taxon>Streptophyta</taxon>
        <taxon>Embryophyta</taxon>
        <taxon>Tracheophyta</taxon>
        <taxon>Spermatophyta</taxon>
        <taxon>Magnoliopsida</taxon>
        <taxon>Liliopsida</taxon>
        <taxon>Poales</taxon>
        <taxon>Poaceae</taxon>
        <taxon>BOP clade</taxon>
        <taxon>Pooideae</taxon>
        <taxon>Stipodae</taxon>
        <taxon>Brachypodieae</taxon>
        <taxon>Brachypodium</taxon>
    </lineage>
</organism>
<dbReference type="Gramene" id="PNT72553">
    <property type="protein sequence ID" value="PNT72553"/>
    <property type="gene ID" value="BRADI_2g46089v3"/>
</dbReference>
<proteinExistence type="predicted"/>
<gene>
    <name evidence="1" type="ORF">BRADI_2g46089v3</name>
</gene>
<reference evidence="2" key="3">
    <citation type="submission" date="2018-08" db="UniProtKB">
        <authorList>
            <consortium name="EnsemblPlants"/>
        </authorList>
    </citation>
    <scope>IDENTIFICATION</scope>
    <source>
        <strain evidence="2">cv. Bd21</strain>
    </source>
</reference>
<sequence length="66" mass="7109">MKNQETASLISPLPLVLAPRAGLHLGSDGEMLQGAVVIQEEALRHHPNQAKVDAPRLLDKTMTGNE</sequence>
<name>A0A2K2DE35_BRADI</name>
<dbReference type="EnsemblPlants" id="PNT72554">
    <property type="protein sequence ID" value="PNT72554"/>
    <property type="gene ID" value="BRADI_2g46089v3"/>
</dbReference>
<protein>
    <submittedName>
        <fullName evidence="1 2">Uncharacterized protein</fullName>
    </submittedName>
</protein>
<evidence type="ECO:0000313" key="2">
    <source>
        <dbReference type="EnsemblPlants" id="PNT72553"/>
    </source>
</evidence>
<dbReference type="InParanoid" id="A0A2K2DE35"/>
<evidence type="ECO:0000313" key="3">
    <source>
        <dbReference type="Proteomes" id="UP000008810"/>
    </source>
</evidence>
<dbReference type="EMBL" id="CM000881">
    <property type="protein sequence ID" value="PNT72554.1"/>
    <property type="molecule type" value="Genomic_DNA"/>
</dbReference>
<reference evidence="1" key="2">
    <citation type="submission" date="2017-06" db="EMBL/GenBank/DDBJ databases">
        <title>WGS assembly of Brachypodium distachyon.</title>
        <authorList>
            <consortium name="The International Brachypodium Initiative"/>
            <person name="Lucas S."/>
            <person name="Harmon-Smith M."/>
            <person name="Lail K."/>
            <person name="Tice H."/>
            <person name="Grimwood J."/>
            <person name="Bruce D."/>
            <person name="Barry K."/>
            <person name="Shu S."/>
            <person name="Lindquist E."/>
            <person name="Wang M."/>
            <person name="Pitluck S."/>
            <person name="Vogel J.P."/>
            <person name="Garvin D.F."/>
            <person name="Mockler T.C."/>
            <person name="Schmutz J."/>
            <person name="Rokhsar D."/>
            <person name="Bevan M.W."/>
        </authorList>
    </citation>
    <scope>NUCLEOTIDE SEQUENCE</scope>
    <source>
        <strain evidence="1">Bd21</strain>
    </source>
</reference>
<dbReference type="EnsemblPlants" id="PNT72553">
    <property type="protein sequence ID" value="PNT72553"/>
    <property type="gene ID" value="BRADI_2g46089v3"/>
</dbReference>
<keyword evidence="3" id="KW-1185">Reference proteome</keyword>
<reference evidence="1 2" key="1">
    <citation type="journal article" date="2010" name="Nature">
        <title>Genome sequencing and analysis of the model grass Brachypodium distachyon.</title>
        <authorList>
            <consortium name="International Brachypodium Initiative"/>
        </authorList>
    </citation>
    <scope>NUCLEOTIDE SEQUENCE [LARGE SCALE GENOMIC DNA]</scope>
    <source>
        <strain evidence="1 2">Bd21</strain>
    </source>
</reference>
<dbReference type="EMBL" id="CM000881">
    <property type="protein sequence ID" value="PNT72553.1"/>
    <property type="molecule type" value="Genomic_DNA"/>
</dbReference>
<dbReference type="Gramene" id="PNT72554">
    <property type="protein sequence ID" value="PNT72554"/>
    <property type="gene ID" value="BRADI_2g46089v3"/>
</dbReference>
<dbReference type="AlphaFoldDB" id="A0A2K2DE35"/>
<evidence type="ECO:0000313" key="1">
    <source>
        <dbReference type="EMBL" id="PNT72554.1"/>
    </source>
</evidence>